<proteinExistence type="predicted"/>
<organism evidence="1 2">
    <name type="scientific">Guyanagaster necrorhizus</name>
    <dbReference type="NCBI Taxonomy" id="856835"/>
    <lineage>
        <taxon>Eukaryota</taxon>
        <taxon>Fungi</taxon>
        <taxon>Dikarya</taxon>
        <taxon>Basidiomycota</taxon>
        <taxon>Agaricomycotina</taxon>
        <taxon>Agaricomycetes</taxon>
        <taxon>Agaricomycetidae</taxon>
        <taxon>Agaricales</taxon>
        <taxon>Marasmiineae</taxon>
        <taxon>Physalacriaceae</taxon>
        <taxon>Guyanagaster</taxon>
    </lineage>
</organism>
<dbReference type="EMBL" id="MU250527">
    <property type="protein sequence ID" value="KAG7450077.1"/>
    <property type="molecule type" value="Genomic_DNA"/>
</dbReference>
<evidence type="ECO:0000313" key="2">
    <source>
        <dbReference type="Proteomes" id="UP000812287"/>
    </source>
</evidence>
<dbReference type="RefSeq" id="XP_043043577.1">
    <property type="nucleotide sequence ID" value="XM_043181643.1"/>
</dbReference>
<keyword evidence="2" id="KW-1185">Reference proteome</keyword>
<dbReference type="AlphaFoldDB" id="A0A9P7VZZ6"/>
<accession>A0A9P7VZZ6</accession>
<protein>
    <submittedName>
        <fullName evidence="1">Uncharacterized protein</fullName>
    </submittedName>
</protein>
<name>A0A9P7VZZ6_9AGAR</name>
<sequence>MERLGPVADYPDLVITALPVDTRPVTRLHLIAASMITRSRPIRRFVSSGRTGCWMLSLRKTCFSVLKFIETTFTVISDQMSHQDYGQLFEGGDKIGLDNQRILSSPSFHSIELP</sequence>
<evidence type="ECO:0000313" key="1">
    <source>
        <dbReference type="EMBL" id="KAG7450077.1"/>
    </source>
</evidence>
<gene>
    <name evidence="1" type="ORF">BT62DRAFT_622596</name>
</gene>
<comment type="caution">
    <text evidence="1">The sequence shown here is derived from an EMBL/GenBank/DDBJ whole genome shotgun (WGS) entry which is preliminary data.</text>
</comment>
<reference evidence="1" key="1">
    <citation type="submission" date="2020-11" db="EMBL/GenBank/DDBJ databases">
        <title>Adaptations for nitrogen fixation in a non-lichenized fungal sporocarp promotes dispersal by wood-feeding termites.</title>
        <authorList>
            <consortium name="DOE Joint Genome Institute"/>
            <person name="Koch R.A."/>
            <person name="Yoon G."/>
            <person name="Arayal U."/>
            <person name="Lail K."/>
            <person name="Amirebrahimi M."/>
            <person name="Labutti K."/>
            <person name="Lipzen A."/>
            <person name="Riley R."/>
            <person name="Barry K."/>
            <person name="Henrissat B."/>
            <person name="Grigoriev I.V."/>
            <person name="Herr J.R."/>
            <person name="Aime M.C."/>
        </authorList>
    </citation>
    <scope>NUCLEOTIDE SEQUENCE</scope>
    <source>
        <strain evidence="1">MCA 3950</strain>
    </source>
</reference>
<dbReference type="Proteomes" id="UP000812287">
    <property type="component" value="Unassembled WGS sequence"/>
</dbReference>
<dbReference type="GeneID" id="66103939"/>